<dbReference type="GO" id="GO:0046872">
    <property type="term" value="F:metal ion binding"/>
    <property type="evidence" value="ECO:0007669"/>
    <property type="project" value="UniProtKB-KW"/>
</dbReference>
<dbReference type="EMBL" id="JBANAX010000704">
    <property type="protein sequence ID" value="KAL1196291.1"/>
    <property type="molecule type" value="Genomic_DNA"/>
</dbReference>
<keyword evidence="3" id="KW-0479">Metal-binding</keyword>
<dbReference type="PANTHER" id="PTHR12549">
    <property type="entry name" value="JMJC DOMAIN-CONTAINING HISTONE DEMETHYLATION PROTEIN"/>
    <property type="match status" value="1"/>
</dbReference>
<protein>
    <submittedName>
        <fullName evidence="5">Lysine-specific demethylase JMJ25</fullName>
    </submittedName>
</protein>
<dbReference type="GO" id="GO:0005634">
    <property type="term" value="C:nucleus"/>
    <property type="evidence" value="ECO:0007669"/>
    <property type="project" value="UniProtKB-SubCell"/>
</dbReference>
<evidence type="ECO:0000256" key="3">
    <source>
        <dbReference type="ARBA" id="ARBA00022723"/>
    </source>
</evidence>
<dbReference type="InterPro" id="IPR045109">
    <property type="entry name" value="LSDs-like"/>
</dbReference>
<evidence type="ECO:0000256" key="2">
    <source>
        <dbReference type="ARBA" id="ARBA00006801"/>
    </source>
</evidence>
<comment type="caution">
    <text evidence="5">The sequence shown here is derived from an EMBL/GenBank/DDBJ whole genome shotgun (WGS) entry which is preliminary data.</text>
</comment>
<dbReference type="Proteomes" id="UP001558713">
    <property type="component" value="Unassembled WGS sequence"/>
</dbReference>
<organism evidence="5 6">
    <name type="scientific">Cardamine amara subsp. amara</name>
    <dbReference type="NCBI Taxonomy" id="228776"/>
    <lineage>
        <taxon>Eukaryota</taxon>
        <taxon>Viridiplantae</taxon>
        <taxon>Streptophyta</taxon>
        <taxon>Embryophyta</taxon>
        <taxon>Tracheophyta</taxon>
        <taxon>Spermatophyta</taxon>
        <taxon>Magnoliopsida</taxon>
        <taxon>eudicotyledons</taxon>
        <taxon>Gunneridae</taxon>
        <taxon>Pentapetalae</taxon>
        <taxon>rosids</taxon>
        <taxon>malvids</taxon>
        <taxon>Brassicales</taxon>
        <taxon>Brassicaceae</taxon>
        <taxon>Cardamineae</taxon>
        <taxon>Cardamine</taxon>
    </lineage>
</organism>
<comment type="subcellular location">
    <subcellularLocation>
        <location evidence="1">Nucleus</location>
    </subcellularLocation>
</comment>
<gene>
    <name evidence="5" type="ORF">V5N11_005437</name>
</gene>
<evidence type="ECO:0000313" key="5">
    <source>
        <dbReference type="EMBL" id="KAL1196291.1"/>
    </source>
</evidence>
<evidence type="ECO:0000313" key="6">
    <source>
        <dbReference type="Proteomes" id="UP001558713"/>
    </source>
</evidence>
<evidence type="ECO:0000256" key="1">
    <source>
        <dbReference type="ARBA" id="ARBA00004123"/>
    </source>
</evidence>
<reference evidence="5 6" key="1">
    <citation type="submission" date="2024-04" db="EMBL/GenBank/DDBJ databases">
        <title>Genome assembly C_amara_ONT_v2.</title>
        <authorList>
            <person name="Yant L."/>
            <person name="Moore C."/>
            <person name="Slenker M."/>
        </authorList>
    </citation>
    <scope>NUCLEOTIDE SEQUENCE [LARGE SCALE GENOMIC DNA]</scope>
    <source>
        <tissue evidence="5">Leaf</tissue>
    </source>
</reference>
<sequence length="186" mass="21246">MLPPHLKQINDEQIAEKKIEAKISRLDCENVKPEDSNCPVCDSCKLLRSSIFIYRNCSKCSVDICLTCCLEIRNGKLQACQEDVSWDYIYRGLEYCHGETPKTIQTKNFKLNSENNVKHPSMWKAKKSGKITCRCGAGDLKLKRMLPDNWISDLVKQVEITAEASKLLNLPETVMDRCPCFNPKDN</sequence>
<proteinExistence type="inferred from homology"/>
<keyword evidence="6" id="KW-1185">Reference proteome</keyword>
<name>A0ABD1ABT4_CARAN</name>
<evidence type="ECO:0000256" key="4">
    <source>
        <dbReference type="ARBA" id="ARBA00023242"/>
    </source>
</evidence>
<keyword evidence="4" id="KW-0539">Nucleus</keyword>
<dbReference type="AlphaFoldDB" id="A0ABD1ABT4"/>
<accession>A0ABD1ABT4</accession>
<comment type="similarity">
    <text evidence="2">Belongs to the JARID1 histone demethylase family.</text>
</comment>
<dbReference type="PANTHER" id="PTHR12549:SF11">
    <property type="entry name" value="LYSINE-SPECIFIC DEMETHYLASE JMJ25"/>
    <property type="match status" value="1"/>
</dbReference>